<accession>A0A0C9UD16</accession>
<dbReference type="EMBL" id="KN837224">
    <property type="protein sequence ID" value="KIJ32614.1"/>
    <property type="molecule type" value="Genomic_DNA"/>
</dbReference>
<dbReference type="OrthoDB" id="3263055at2759"/>
<keyword evidence="4" id="KW-1185">Reference proteome</keyword>
<dbReference type="Proteomes" id="UP000054279">
    <property type="component" value="Unassembled WGS sequence"/>
</dbReference>
<name>A0A0C9UD16_SPHS4</name>
<reference evidence="3 4" key="1">
    <citation type="submission" date="2014-06" db="EMBL/GenBank/DDBJ databases">
        <title>Evolutionary Origins and Diversification of the Mycorrhizal Mutualists.</title>
        <authorList>
            <consortium name="DOE Joint Genome Institute"/>
            <consortium name="Mycorrhizal Genomics Consortium"/>
            <person name="Kohler A."/>
            <person name="Kuo A."/>
            <person name="Nagy L.G."/>
            <person name="Floudas D."/>
            <person name="Copeland A."/>
            <person name="Barry K.W."/>
            <person name="Cichocki N."/>
            <person name="Veneault-Fourrey C."/>
            <person name="LaButti K."/>
            <person name="Lindquist E.A."/>
            <person name="Lipzen A."/>
            <person name="Lundell T."/>
            <person name="Morin E."/>
            <person name="Murat C."/>
            <person name="Riley R."/>
            <person name="Ohm R."/>
            <person name="Sun H."/>
            <person name="Tunlid A."/>
            <person name="Henrissat B."/>
            <person name="Grigoriev I.V."/>
            <person name="Hibbett D.S."/>
            <person name="Martin F."/>
        </authorList>
    </citation>
    <scope>NUCLEOTIDE SEQUENCE [LARGE SCALE GENOMIC DNA]</scope>
    <source>
        <strain evidence="3 4">SS14</strain>
    </source>
</reference>
<gene>
    <name evidence="3" type="ORF">M422DRAFT_52769</name>
</gene>
<keyword evidence="1" id="KW-0472">Membrane</keyword>
<evidence type="ECO:0000313" key="4">
    <source>
        <dbReference type="Proteomes" id="UP000054279"/>
    </source>
</evidence>
<dbReference type="Pfam" id="PF20152">
    <property type="entry name" value="DUF6534"/>
    <property type="match status" value="1"/>
</dbReference>
<feature type="transmembrane region" description="Helical" evidence="1">
    <location>
        <begin position="63"/>
        <end position="85"/>
    </location>
</feature>
<evidence type="ECO:0000313" key="3">
    <source>
        <dbReference type="EMBL" id="KIJ32614.1"/>
    </source>
</evidence>
<evidence type="ECO:0000256" key="1">
    <source>
        <dbReference type="SAM" id="Phobius"/>
    </source>
</evidence>
<organism evidence="3 4">
    <name type="scientific">Sphaerobolus stellatus (strain SS14)</name>
    <dbReference type="NCBI Taxonomy" id="990650"/>
    <lineage>
        <taxon>Eukaryota</taxon>
        <taxon>Fungi</taxon>
        <taxon>Dikarya</taxon>
        <taxon>Basidiomycota</taxon>
        <taxon>Agaricomycotina</taxon>
        <taxon>Agaricomycetes</taxon>
        <taxon>Phallomycetidae</taxon>
        <taxon>Geastrales</taxon>
        <taxon>Sphaerobolaceae</taxon>
        <taxon>Sphaerobolus</taxon>
    </lineage>
</organism>
<dbReference type="AlphaFoldDB" id="A0A0C9UD16"/>
<keyword evidence="1" id="KW-1133">Transmembrane helix</keyword>
<keyword evidence="1" id="KW-0812">Transmembrane</keyword>
<sequence length="192" mass="20862">MAAVNPDFNSFRGHINAIGFDTWLIVTAIADTLIAVCLSYLLLAGSGKSMIRSSTAIQSIVRVIVETNSISAGVAIISIVLYFALPDTNYFICPYSNALMMTFNNRALLAKKSGNITATSASRFFRSQSRAVDGSIHSPRRRGMIIEEITPNYNEATELESFSLSLHKENPVGSFPQYPDPASARKVGPILP</sequence>
<dbReference type="InterPro" id="IPR045339">
    <property type="entry name" value="DUF6534"/>
</dbReference>
<dbReference type="HOGENOM" id="CLU_1416001_0_0_1"/>
<proteinExistence type="predicted"/>
<protein>
    <recommendedName>
        <fullName evidence="2">DUF6534 domain-containing protein</fullName>
    </recommendedName>
</protein>
<evidence type="ECO:0000259" key="2">
    <source>
        <dbReference type="Pfam" id="PF20152"/>
    </source>
</evidence>
<feature type="transmembrane region" description="Helical" evidence="1">
    <location>
        <begin position="20"/>
        <end position="43"/>
    </location>
</feature>
<feature type="domain" description="DUF6534" evidence="2">
    <location>
        <begin position="28"/>
        <end position="107"/>
    </location>
</feature>